<dbReference type="Gene3D" id="3.40.50.1240">
    <property type="entry name" value="Phosphoglycerate mutase-like"/>
    <property type="match status" value="1"/>
</dbReference>
<dbReference type="EMBL" id="LT629785">
    <property type="protein sequence ID" value="SDU21263.1"/>
    <property type="molecule type" value="Genomic_DNA"/>
</dbReference>
<dbReference type="InterPro" id="IPR013078">
    <property type="entry name" value="His_Pase_superF_clade-1"/>
</dbReference>
<evidence type="ECO:0000256" key="1">
    <source>
        <dbReference type="PIRSR" id="PIRSR613078-2"/>
    </source>
</evidence>
<dbReference type="AlphaFoldDB" id="A0A1H2GNI5"/>
<gene>
    <name evidence="2" type="ORF">SAMN05216296_2431</name>
</gene>
<dbReference type="InterPro" id="IPR050275">
    <property type="entry name" value="PGM_Phosphatase"/>
</dbReference>
<dbReference type="SMART" id="SM00855">
    <property type="entry name" value="PGAM"/>
    <property type="match status" value="1"/>
</dbReference>
<dbReference type="RefSeq" id="WP_090195595.1">
    <property type="nucleotide sequence ID" value="NZ_LT629785.1"/>
</dbReference>
<organism evidence="2 3">
    <name type="scientific">Pseudomonas pohangensis</name>
    <dbReference type="NCBI Taxonomy" id="364197"/>
    <lineage>
        <taxon>Bacteria</taxon>
        <taxon>Pseudomonadati</taxon>
        <taxon>Pseudomonadota</taxon>
        <taxon>Gammaproteobacteria</taxon>
        <taxon>Pseudomonadales</taxon>
        <taxon>Pseudomonadaceae</taxon>
        <taxon>Pseudomonas</taxon>
    </lineage>
</organism>
<reference evidence="3" key="1">
    <citation type="submission" date="2016-10" db="EMBL/GenBank/DDBJ databases">
        <authorList>
            <person name="Varghese N."/>
            <person name="Submissions S."/>
        </authorList>
    </citation>
    <scope>NUCLEOTIDE SEQUENCE [LARGE SCALE GENOMIC DNA]</scope>
    <source>
        <strain evidence="3">DSM 17875</strain>
    </source>
</reference>
<dbReference type="OrthoDB" id="9781415at2"/>
<dbReference type="STRING" id="364197.SAMN05216296_2431"/>
<feature type="binding site" evidence="1">
    <location>
        <position position="59"/>
    </location>
    <ligand>
        <name>substrate</name>
    </ligand>
</feature>
<dbReference type="PANTHER" id="PTHR48100:SF1">
    <property type="entry name" value="HISTIDINE PHOSPHATASE FAMILY PROTEIN-RELATED"/>
    <property type="match status" value="1"/>
</dbReference>
<dbReference type="PANTHER" id="PTHR48100">
    <property type="entry name" value="BROAD-SPECIFICITY PHOSPHATASE YOR283W-RELATED"/>
    <property type="match status" value="1"/>
</dbReference>
<keyword evidence="3" id="KW-1185">Reference proteome</keyword>
<evidence type="ECO:0000313" key="3">
    <source>
        <dbReference type="Proteomes" id="UP000243232"/>
    </source>
</evidence>
<dbReference type="GO" id="GO:0005737">
    <property type="term" value="C:cytoplasm"/>
    <property type="evidence" value="ECO:0007669"/>
    <property type="project" value="TreeGrafter"/>
</dbReference>
<dbReference type="InterPro" id="IPR029033">
    <property type="entry name" value="His_PPase_superfam"/>
</dbReference>
<proteinExistence type="predicted"/>
<accession>A0A1H2GNI5</accession>
<dbReference type="Proteomes" id="UP000243232">
    <property type="component" value="Chromosome I"/>
</dbReference>
<sequence>MTTLILVRHGEVPGIEPPTFRGQTDLALTGRGHLQARASGDFIRAHWHLDAIYSSSLSRCIDTARALAGASGPEIIPQPGLLDIDYGDWTTLAVADVQARWPREAELWKSLPQQCLIPGGESLQDVAARVTRSLALLLNAHPDGTVAVVTHDSVLRVMLCHVIGIPLSAYWSFEMSPCGVSVLEYDGKHFFIHALNQTGHLPDALPAGARTHRK</sequence>
<evidence type="ECO:0000313" key="2">
    <source>
        <dbReference type="EMBL" id="SDU21263.1"/>
    </source>
</evidence>
<dbReference type="SUPFAM" id="SSF53254">
    <property type="entry name" value="Phosphoglycerate mutase-like"/>
    <property type="match status" value="1"/>
</dbReference>
<name>A0A1H2GNI5_9PSED</name>
<dbReference type="Pfam" id="PF00300">
    <property type="entry name" value="His_Phos_1"/>
    <property type="match status" value="1"/>
</dbReference>
<dbReference type="CDD" id="cd07067">
    <property type="entry name" value="HP_PGM_like"/>
    <property type="match status" value="1"/>
</dbReference>
<dbReference type="GO" id="GO:0016791">
    <property type="term" value="F:phosphatase activity"/>
    <property type="evidence" value="ECO:0007669"/>
    <property type="project" value="TreeGrafter"/>
</dbReference>
<protein>
    <submittedName>
        <fullName evidence="2">Probable phosphoglycerate mutase</fullName>
    </submittedName>
</protein>